<dbReference type="AlphaFoldDB" id="A0AA39AE02"/>
<dbReference type="InterPro" id="IPR051240">
    <property type="entry name" value="Mito_RNA-Proc/Resp"/>
</dbReference>
<reference evidence="4 5" key="1">
    <citation type="journal article" date="2023" name="BMC Biotechnol.">
        <title>Vitis rotundifolia cv Carlos genome sequencing.</title>
        <authorList>
            <person name="Huff M."/>
            <person name="Hulse-Kemp A."/>
            <person name="Scheffler B."/>
            <person name="Youngblood R."/>
            <person name="Simpson S."/>
            <person name="Babiker E."/>
            <person name="Staton M."/>
        </authorList>
    </citation>
    <scope>NUCLEOTIDE SEQUENCE [LARGE SCALE GENOMIC DNA]</scope>
    <source>
        <tissue evidence="4">Leaf</tissue>
    </source>
</reference>
<evidence type="ECO:0008006" key="6">
    <source>
        <dbReference type="Google" id="ProtNLM"/>
    </source>
</evidence>
<keyword evidence="2" id="KW-0677">Repeat</keyword>
<dbReference type="InterPro" id="IPR002885">
    <property type="entry name" value="PPR_rpt"/>
</dbReference>
<comment type="caution">
    <text evidence="4">The sequence shown here is derived from an EMBL/GenBank/DDBJ whole genome shotgun (WGS) entry which is preliminary data.</text>
</comment>
<dbReference type="Gene3D" id="1.25.40.10">
    <property type="entry name" value="Tetratricopeptide repeat domain"/>
    <property type="match status" value="3"/>
</dbReference>
<dbReference type="PANTHER" id="PTHR47933:SF23">
    <property type="entry name" value="OS02G0468500 PROTEIN"/>
    <property type="match status" value="1"/>
</dbReference>
<evidence type="ECO:0000256" key="3">
    <source>
        <dbReference type="PROSITE-ProRule" id="PRU00708"/>
    </source>
</evidence>
<dbReference type="Pfam" id="PF13041">
    <property type="entry name" value="PPR_2"/>
    <property type="match status" value="1"/>
</dbReference>
<feature type="repeat" description="PPR" evidence="3">
    <location>
        <begin position="321"/>
        <end position="355"/>
    </location>
</feature>
<dbReference type="NCBIfam" id="TIGR00756">
    <property type="entry name" value="PPR"/>
    <property type="match status" value="4"/>
</dbReference>
<dbReference type="InterPro" id="IPR011990">
    <property type="entry name" value="TPR-like_helical_dom_sf"/>
</dbReference>
<gene>
    <name evidence="4" type="ORF">PVL29_003476</name>
</gene>
<dbReference type="EMBL" id="JARBHA010000003">
    <property type="protein sequence ID" value="KAJ9705454.1"/>
    <property type="molecule type" value="Genomic_DNA"/>
</dbReference>
<proteinExistence type="inferred from homology"/>
<evidence type="ECO:0000313" key="5">
    <source>
        <dbReference type="Proteomes" id="UP001168098"/>
    </source>
</evidence>
<comment type="similarity">
    <text evidence="1">Belongs to the PPR family. P subfamily.</text>
</comment>
<dbReference type="Proteomes" id="UP001168098">
    <property type="component" value="Unassembled WGS sequence"/>
</dbReference>
<protein>
    <recommendedName>
        <fullName evidence="6">Pentatricopeptide repeat-containing protein</fullName>
    </recommendedName>
</protein>
<name>A0AA39AE02_VITRO</name>
<dbReference type="Pfam" id="PF01535">
    <property type="entry name" value="PPR"/>
    <property type="match status" value="2"/>
</dbReference>
<organism evidence="4 5">
    <name type="scientific">Vitis rotundifolia</name>
    <name type="common">Muscadine grape</name>
    <dbReference type="NCBI Taxonomy" id="103349"/>
    <lineage>
        <taxon>Eukaryota</taxon>
        <taxon>Viridiplantae</taxon>
        <taxon>Streptophyta</taxon>
        <taxon>Embryophyta</taxon>
        <taxon>Tracheophyta</taxon>
        <taxon>Spermatophyta</taxon>
        <taxon>Magnoliopsida</taxon>
        <taxon>eudicotyledons</taxon>
        <taxon>Gunneridae</taxon>
        <taxon>Pentapetalae</taxon>
        <taxon>rosids</taxon>
        <taxon>Vitales</taxon>
        <taxon>Vitaceae</taxon>
        <taxon>Viteae</taxon>
        <taxon>Vitis</taxon>
    </lineage>
</organism>
<feature type="repeat" description="PPR" evidence="3">
    <location>
        <begin position="391"/>
        <end position="425"/>
    </location>
</feature>
<evidence type="ECO:0000313" key="4">
    <source>
        <dbReference type="EMBL" id="KAJ9705454.1"/>
    </source>
</evidence>
<sequence length="450" mass="52483">MISFRGGCLRYPYHYRNSMNQIFSKTLFHNCFANPMTFTNHTPPSLYSPSKHTILPCHFHHITHKLNPKQSMTQTRIYTSLYKYPSLLFCCSYSNVAPSRSFRRRASKRLKANTKPRLDEAQFHHAISQLPPRFSPEELSRILSLQKNPIVCLEVFNWASQQPRFRHDVSTYHVTIKKLGAAKLYQEMDGVVNQVLAVPYIGSEALYNSMIYYFVEAQKLIRAVNILNHMRSRRTLDCRPSVRTYNILFAAFLRRGDNSYISHLYMEPVRRLFKQMIDDGVEPDVFSLNSMIKGYVHSLHVNDALRVFHQMGVVYNNCLPNSYSYDYLIHGLCAQGRTNNARELYDEMKRKGFIPSSKVYNSLVNALALGGQVEEAVNFLQEMFEKHRSADFITYQTVLDEMCRQGKTEDSMQLLKELQEKELVDGHTYRKLLNVLEDDFGNSSYRNRLR</sequence>
<dbReference type="PANTHER" id="PTHR47933">
    <property type="entry name" value="PENTATRICOPEPTIDE REPEAT-CONTAINING PROTEIN 1, MITOCHONDRIAL"/>
    <property type="match status" value="1"/>
</dbReference>
<accession>A0AA39AE02</accession>
<feature type="repeat" description="PPR" evidence="3">
    <location>
        <begin position="356"/>
        <end position="390"/>
    </location>
</feature>
<dbReference type="PROSITE" id="PS51375">
    <property type="entry name" value="PPR"/>
    <property type="match status" value="3"/>
</dbReference>
<evidence type="ECO:0000256" key="1">
    <source>
        <dbReference type="ARBA" id="ARBA00007626"/>
    </source>
</evidence>
<evidence type="ECO:0000256" key="2">
    <source>
        <dbReference type="ARBA" id="ARBA00022737"/>
    </source>
</evidence>
<keyword evidence="5" id="KW-1185">Reference proteome</keyword>
<dbReference type="Pfam" id="PF13812">
    <property type="entry name" value="PPR_3"/>
    <property type="match status" value="1"/>
</dbReference>
<dbReference type="GO" id="GO:0003729">
    <property type="term" value="F:mRNA binding"/>
    <property type="evidence" value="ECO:0007669"/>
    <property type="project" value="TreeGrafter"/>
</dbReference>